<evidence type="ECO:0000313" key="2">
    <source>
        <dbReference type="EMBL" id="VFV24561.1"/>
    </source>
</evidence>
<accession>A0A485MU24</accession>
<dbReference type="PANTHER" id="PTHR16165">
    <property type="entry name" value="NXPE FAMILY MEMBER"/>
    <property type="match status" value="1"/>
</dbReference>
<dbReference type="InterPro" id="IPR057106">
    <property type="entry name" value="NXPE4_C"/>
</dbReference>
<dbReference type="PANTHER" id="PTHR16165:SF27">
    <property type="entry name" value="NXPE FAMILY MEMBER 4"/>
    <property type="match status" value="1"/>
</dbReference>
<sequence length="125" mass="14210">MPCAALTHMHSKNKDVSCLSKQEWRLFKGDLFTVISPVGTLEKTVRMKKKCEFGMASTIPGGHVWKDTWNPVSCSLAPIKMKECLRGNFIYIMGDSTICQWMEYFKNSISTLKSMDLPEAGKFQH</sequence>
<organism evidence="2 3">
    <name type="scientific">Lynx pardinus</name>
    <name type="common">Iberian lynx</name>
    <name type="synonym">Felis pardina</name>
    <dbReference type="NCBI Taxonomy" id="191816"/>
    <lineage>
        <taxon>Eukaryota</taxon>
        <taxon>Metazoa</taxon>
        <taxon>Chordata</taxon>
        <taxon>Craniata</taxon>
        <taxon>Vertebrata</taxon>
        <taxon>Euteleostomi</taxon>
        <taxon>Mammalia</taxon>
        <taxon>Eutheria</taxon>
        <taxon>Laurasiatheria</taxon>
        <taxon>Carnivora</taxon>
        <taxon>Feliformia</taxon>
        <taxon>Felidae</taxon>
        <taxon>Felinae</taxon>
        <taxon>Lynx</taxon>
    </lineage>
</organism>
<dbReference type="Proteomes" id="UP000386466">
    <property type="component" value="Unassembled WGS sequence"/>
</dbReference>
<name>A0A485MU24_LYNPA</name>
<proteinExistence type="predicted"/>
<dbReference type="Pfam" id="PF24536">
    <property type="entry name" value="NXPE4_C"/>
    <property type="match status" value="1"/>
</dbReference>
<dbReference type="EMBL" id="CAAGRJ010006521">
    <property type="protein sequence ID" value="VFV24561.1"/>
    <property type="molecule type" value="Genomic_DNA"/>
</dbReference>
<dbReference type="AlphaFoldDB" id="A0A485MU24"/>
<reference evidence="2 3" key="1">
    <citation type="submission" date="2019-01" db="EMBL/GenBank/DDBJ databases">
        <authorList>
            <person name="Alioto T."/>
            <person name="Alioto T."/>
        </authorList>
    </citation>
    <scope>NUCLEOTIDE SEQUENCE [LARGE SCALE GENOMIC DNA]</scope>
</reference>
<evidence type="ECO:0000313" key="3">
    <source>
        <dbReference type="Proteomes" id="UP000386466"/>
    </source>
</evidence>
<protein>
    <recommendedName>
        <fullName evidence="1">NXPE C-terminal domain-containing protein</fullName>
    </recommendedName>
</protein>
<keyword evidence="3" id="KW-1185">Reference proteome</keyword>
<feature type="domain" description="NXPE C-terminal" evidence="1">
    <location>
        <begin position="69"/>
        <end position="124"/>
    </location>
</feature>
<evidence type="ECO:0000259" key="1">
    <source>
        <dbReference type="Pfam" id="PF24536"/>
    </source>
</evidence>
<gene>
    <name evidence="2" type="ORF">LYPA_23C023089</name>
</gene>